<sequence length="454" mass="51273">MSPTPTLAVDRLVREIQQQHTAQQPAADVQQNIVPLPALARKALEKEVVKPEGTGEEILLQGFNWDSWKQPGGWYNHVRSRAEEFGQLGFTAVWLPPPTQSVSKQGYMPGDLYNLDSEYGKEADLINCIRTLQGAGLKVIGDTVLNHRCAQHQDEHGVWNKYGGRLDWDSRAIVGDDPNFRGRGNRSSGEHFAAAPNIDHTQDFVKRDLQEWLAWLRTHAGFDGWRLDYVRGFAGSHVKDYMEASCPQFAVGEYWDALAYEWDGTPSPNQDAHRQRTVNWIKAAGGLSTAFDITLKGIMHAVFERCEYWRLRDGEGRPAGLLGFWPSRTVTFLENHDTGSSQGHWRFPGHAVEQGYAYILTHPGTPCVFWDHLADQRLRDTIARLIAARRRAGIHCRSKITILRAERDMYAAEVEGKEGKTLLMKIGPGDFSPDGSKWTIADCGQNWGVWERKQ</sequence>
<dbReference type="Pfam" id="PF00128">
    <property type="entry name" value="Alpha-amylase"/>
    <property type="match status" value="1"/>
</dbReference>
<organism evidence="10">
    <name type="scientific">Chlorella variabilis</name>
    <name type="common">Green alga</name>
    <dbReference type="NCBI Taxonomy" id="554065"/>
    <lineage>
        <taxon>Eukaryota</taxon>
        <taxon>Viridiplantae</taxon>
        <taxon>Chlorophyta</taxon>
        <taxon>core chlorophytes</taxon>
        <taxon>Trebouxiophyceae</taxon>
        <taxon>Chlorellales</taxon>
        <taxon>Chlorellaceae</taxon>
        <taxon>Chlorella clade</taxon>
        <taxon>Chlorella</taxon>
    </lineage>
</organism>
<dbReference type="OrthoDB" id="550577at2759"/>
<evidence type="ECO:0000256" key="2">
    <source>
        <dbReference type="ARBA" id="ARBA00008061"/>
    </source>
</evidence>
<evidence type="ECO:0000256" key="3">
    <source>
        <dbReference type="ARBA" id="ARBA00012595"/>
    </source>
</evidence>
<proteinExistence type="inferred from homology"/>
<dbReference type="SUPFAM" id="SSF51445">
    <property type="entry name" value="(Trans)glycosidases"/>
    <property type="match status" value="1"/>
</dbReference>
<evidence type="ECO:0000256" key="4">
    <source>
        <dbReference type="ARBA" id="ARBA00022801"/>
    </source>
</evidence>
<dbReference type="InterPro" id="IPR013780">
    <property type="entry name" value="Glyco_hydro_b"/>
</dbReference>
<dbReference type="InParanoid" id="E1ZIA1"/>
<dbReference type="Pfam" id="PF07821">
    <property type="entry name" value="Alpha-amyl_C2"/>
    <property type="match status" value="1"/>
</dbReference>
<dbReference type="RefSeq" id="XP_005846402.1">
    <property type="nucleotide sequence ID" value="XM_005846340.1"/>
</dbReference>
<protein>
    <recommendedName>
        <fullName evidence="3">alpha-amylase</fullName>
        <ecNumber evidence="3">3.2.1.1</ecNumber>
    </recommendedName>
    <alternativeName>
        <fullName evidence="6">1,4-alpha-D-glucan glucanohydrolase</fullName>
    </alternativeName>
</protein>
<dbReference type="GeneID" id="17353651"/>
<dbReference type="STRING" id="554065.E1ZIA1"/>
<gene>
    <name evidence="9" type="ORF">CHLNCDRAFT_35990</name>
</gene>
<evidence type="ECO:0000256" key="6">
    <source>
        <dbReference type="ARBA" id="ARBA00030238"/>
    </source>
</evidence>
<dbReference type="KEGG" id="cvr:CHLNCDRAFT_35990"/>
<dbReference type="GO" id="GO:0005975">
    <property type="term" value="P:carbohydrate metabolic process"/>
    <property type="evidence" value="ECO:0007669"/>
    <property type="project" value="InterPro"/>
</dbReference>
<feature type="domain" description="Alpha-amylase C-terminal beta-sheet" evidence="8">
    <location>
        <begin position="390"/>
        <end position="452"/>
    </location>
</feature>
<dbReference type="Gene3D" id="3.20.20.80">
    <property type="entry name" value="Glycosidases"/>
    <property type="match status" value="1"/>
</dbReference>
<evidence type="ECO:0000313" key="10">
    <source>
        <dbReference type="Proteomes" id="UP000008141"/>
    </source>
</evidence>
<dbReference type="InterPro" id="IPR012850">
    <property type="entry name" value="A-amylase_bs_C"/>
</dbReference>
<keyword evidence="4" id="KW-0378">Hydrolase</keyword>
<dbReference type="SMART" id="SM00642">
    <property type="entry name" value="Aamy"/>
    <property type="match status" value="1"/>
</dbReference>
<evidence type="ECO:0000313" key="9">
    <source>
        <dbReference type="EMBL" id="EFN54300.1"/>
    </source>
</evidence>
<evidence type="ECO:0000256" key="1">
    <source>
        <dbReference type="ARBA" id="ARBA00000548"/>
    </source>
</evidence>
<evidence type="ECO:0000259" key="8">
    <source>
        <dbReference type="SMART" id="SM00810"/>
    </source>
</evidence>
<name>E1ZIA1_CHLVA</name>
<evidence type="ECO:0000256" key="5">
    <source>
        <dbReference type="ARBA" id="ARBA00023295"/>
    </source>
</evidence>
<keyword evidence="5" id="KW-0326">Glycosidase</keyword>
<accession>E1ZIA1</accession>
<dbReference type="EC" id="3.2.1.1" evidence="3"/>
<dbReference type="Gene3D" id="2.60.40.1180">
    <property type="entry name" value="Golgi alpha-mannosidase II"/>
    <property type="match status" value="1"/>
</dbReference>
<dbReference type="PANTHER" id="PTHR43447">
    <property type="entry name" value="ALPHA-AMYLASE"/>
    <property type="match status" value="1"/>
</dbReference>
<evidence type="ECO:0000259" key="7">
    <source>
        <dbReference type="SMART" id="SM00642"/>
    </source>
</evidence>
<dbReference type="InterPro" id="IPR006047">
    <property type="entry name" value="GH13_cat_dom"/>
</dbReference>
<dbReference type="EMBL" id="GL433848">
    <property type="protein sequence ID" value="EFN54300.1"/>
    <property type="molecule type" value="Genomic_DNA"/>
</dbReference>
<keyword evidence="10" id="KW-1185">Reference proteome</keyword>
<dbReference type="eggNOG" id="KOG0471">
    <property type="taxonomic scope" value="Eukaryota"/>
</dbReference>
<comment type="catalytic activity">
    <reaction evidence="1">
        <text>Endohydrolysis of (1-&gt;4)-alpha-D-glucosidic linkages in polysaccharides containing three or more (1-&gt;4)-alpha-linked D-glucose units.</text>
        <dbReference type="EC" id="3.2.1.1"/>
    </reaction>
</comment>
<dbReference type="SUPFAM" id="SSF51011">
    <property type="entry name" value="Glycosyl hydrolase domain"/>
    <property type="match status" value="1"/>
</dbReference>
<dbReference type="InterPro" id="IPR017853">
    <property type="entry name" value="GH"/>
</dbReference>
<dbReference type="GO" id="GO:0005509">
    <property type="term" value="F:calcium ion binding"/>
    <property type="evidence" value="ECO:0007669"/>
    <property type="project" value="InterPro"/>
</dbReference>
<dbReference type="CDD" id="cd11314">
    <property type="entry name" value="AmyAc_arch_bac_plant_AmyA"/>
    <property type="match status" value="1"/>
</dbReference>
<dbReference type="AlphaFoldDB" id="E1ZIA1"/>
<dbReference type="SMART" id="SM00810">
    <property type="entry name" value="Alpha-amyl_C2"/>
    <property type="match status" value="1"/>
</dbReference>
<feature type="domain" description="Glycosyl hydrolase family 13 catalytic" evidence="7">
    <location>
        <begin position="57"/>
        <end position="389"/>
    </location>
</feature>
<comment type="similarity">
    <text evidence="2">Belongs to the glycosyl hydrolase 13 family.</text>
</comment>
<dbReference type="Proteomes" id="UP000008141">
    <property type="component" value="Unassembled WGS sequence"/>
</dbReference>
<dbReference type="OMA" id="GEYWDAL"/>
<reference evidence="9 10" key="1">
    <citation type="journal article" date="2010" name="Plant Cell">
        <title>The Chlorella variabilis NC64A genome reveals adaptation to photosymbiosis, coevolution with viruses, and cryptic sex.</title>
        <authorList>
            <person name="Blanc G."/>
            <person name="Duncan G."/>
            <person name="Agarkova I."/>
            <person name="Borodovsky M."/>
            <person name="Gurnon J."/>
            <person name="Kuo A."/>
            <person name="Lindquist E."/>
            <person name="Lucas S."/>
            <person name="Pangilinan J."/>
            <person name="Polle J."/>
            <person name="Salamov A."/>
            <person name="Terry A."/>
            <person name="Yamada T."/>
            <person name="Dunigan D.D."/>
            <person name="Grigoriev I.V."/>
            <person name="Claverie J.M."/>
            <person name="Van Etten J.L."/>
        </authorList>
    </citation>
    <scope>NUCLEOTIDE SEQUENCE [LARGE SCALE GENOMIC DNA]</scope>
    <source>
        <strain evidence="9 10">NC64A</strain>
    </source>
</reference>
<dbReference type="GO" id="GO:0004556">
    <property type="term" value="F:alpha-amylase activity"/>
    <property type="evidence" value="ECO:0007669"/>
    <property type="project" value="UniProtKB-EC"/>
</dbReference>